<dbReference type="Pfam" id="PF25499">
    <property type="entry name" value="Beta-prop_pof12"/>
    <property type="match status" value="2"/>
</dbReference>
<proteinExistence type="predicted"/>
<evidence type="ECO:0000259" key="4">
    <source>
        <dbReference type="PROSITE" id="PS50181"/>
    </source>
</evidence>
<dbReference type="SMART" id="SM00256">
    <property type="entry name" value="FBOX"/>
    <property type="match status" value="1"/>
</dbReference>
<keyword evidence="1" id="KW-0853">WD repeat</keyword>
<name>A0A139ANQ2_GONPJ</name>
<feature type="domain" description="F-box" evidence="4">
    <location>
        <begin position="56"/>
        <end position="102"/>
    </location>
</feature>
<protein>
    <recommendedName>
        <fullName evidence="4">F-box domain-containing protein</fullName>
    </recommendedName>
</protein>
<feature type="compositionally biased region" description="Polar residues" evidence="3">
    <location>
        <begin position="407"/>
        <end position="416"/>
    </location>
</feature>
<feature type="compositionally biased region" description="Low complexity" evidence="3">
    <location>
        <begin position="188"/>
        <end position="203"/>
    </location>
</feature>
<feature type="region of interest" description="Disordered" evidence="3">
    <location>
        <begin position="186"/>
        <end position="213"/>
    </location>
</feature>
<sequence length="692" mass="76020">MRPPSPIRDSTQGDNHVAAQSLGQDGSGQQDPTLVAHARKKLRVAIANEEISSLSRDFTNLLGDEISLIILGYLKAPDLLTCSQLSRKWHSMSGDRLLWRKLFLSRFVLPKAEEVVGLTQTAPRALEVTTPSPNGARNNIQPGSTRYTVPRPNPIDLMRRRVEWKYLYELEHNWESGNATLVELMPPESSQESQGQLSLSTESASFPEQHVSTEPPLGCGPQRVSQASGSLTPHQSGSNTLLAITPDLLFTASASYNPPSVIKAWNSWSGELLGSFGAQFTTSPTALAIDENDLARDKQGRRSDRTSDSFHDHRIAVGYRDGSISVFQVTGDGSNASVSCVYTPDGGSSDAIISICKRGPLVVSCSSDFTVTVYLVQSPGSGTTRIELLQKLRSGVAWMPVALSVEPTQEPQLSKPSHTRNRGHSSSMESGTQTLSIVFSVPHQSGGWQPGVQQVILDRRGRTVRSKYFTPVSLPRRKALTGVVASSYDSECSDSEYEDEEGDNTEEVPNLPFRSLSDSDSDNDVGSSSRSATVSSIAYKRGYVVAGYTDGTVRVYAFHDSDLSTRGEDDLVMNRHREARTLYHVATFHSHTSQVASVRPDPTLRKLVTSGRDGTCHIHVLPEVPWRALRRKRITVANIDPSVGRQLSVVQYSPPPLSEDDFWNRVITFVCFDEGRIFGIGAEGRVIMWRFF</sequence>
<dbReference type="PANTHER" id="PTHR44436">
    <property type="entry name" value="F-BOX/WD REPEAT-CONTAINING PROTEIN 2"/>
    <property type="match status" value="1"/>
</dbReference>
<dbReference type="Gene3D" id="2.130.10.10">
    <property type="entry name" value="YVTN repeat-like/Quinoprotein amine dehydrogenase"/>
    <property type="match status" value="2"/>
</dbReference>
<gene>
    <name evidence="5" type="ORF">M427DRAFT_132730</name>
</gene>
<dbReference type="Gene3D" id="1.20.1280.50">
    <property type="match status" value="1"/>
</dbReference>
<dbReference type="SMART" id="SM00320">
    <property type="entry name" value="WD40"/>
    <property type="match status" value="4"/>
</dbReference>
<dbReference type="Pfam" id="PF12937">
    <property type="entry name" value="F-box-like"/>
    <property type="match status" value="1"/>
</dbReference>
<dbReference type="InterPro" id="IPR001680">
    <property type="entry name" value="WD40_rpt"/>
</dbReference>
<dbReference type="Proteomes" id="UP000070544">
    <property type="component" value="Unassembled WGS sequence"/>
</dbReference>
<dbReference type="SUPFAM" id="SSF50978">
    <property type="entry name" value="WD40 repeat-like"/>
    <property type="match status" value="1"/>
</dbReference>
<dbReference type="Pfam" id="PF00400">
    <property type="entry name" value="WD40"/>
    <property type="match status" value="1"/>
</dbReference>
<feature type="region of interest" description="Disordered" evidence="3">
    <location>
        <begin position="490"/>
        <end position="531"/>
    </location>
</feature>
<dbReference type="PROSITE" id="PS50181">
    <property type="entry name" value="FBOX"/>
    <property type="match status" value="1"/>
</dbReference>
<keyword evidence="6" id="KW-1185">Reference proteome</keyword>
<feature type="region of interest" description="Disordered" evidence="3">
    <location>
        <begin position="407"/>
        <end position="429"/>
    </location>
</feature>
<evidence type="ECO:0000313" key="5">
    <source>
        <dbReference type="EMBL" id="KXS18366.1"/>
    </source>
</evidence>
<evidence type="ECO:0000256" key="3">
    <source>
        <dbReference type="SAM" id="MobiDB-lite"/>
    </source>
</evidence>
<accession>A0A139ANQ2</accession>
<dbReference type="InterPro" id="IPR042627">
    <property type="entry name" value="FBXW2"/>
</dbReference>
<dbReference type="EMBL" id="KQ965742">
    <property type="protein sequence ID" value="KXS18366.1"/>
    <property type="molecule type" value="Genomic_DNA"/>
</dbReference>
<dbReference type="OrthoDB" id="3219396at2759"/>
<feature type="compositionally biased region" description="Acidic residues" evidence="3">
    <location>
        <begin position="491"/>
        <end position="506"/>
    </location>
</feature>
<dbReference type="AlphaFoldDB" id="A0A139ANQ2"/>
<dbReference type="SUPFAM" id="SSF81383">
    <property type="entry name" value="F-box domain"/>
    <property type="match status" value="1"/>
</dbReference>
<dbReference type="PANTHER" id="PTHR44436:SF1">
    <property type="entry name" value="F-BOX_WD REPEAT-CONTAINING PROTEIN 2"/>
    <property type="match status" value="1"/>
</dbReference>
<dbReference type="InterPro" id="IPR015943">
    <property type="entry name" value="WD40/YVTN_repeat-like_dom_sf"/>
</dbReference>
<dbReference type="InterPro" id="IPR036047">
    <property type="entry name" value="F-box-like_dom_sf"/>
</dbReference>
<reference evidence="5 6" key="1">
    <citation type="journal article" date="2015" name="Genome Biol. Evol.">
        <title>Phylogenomic analyses indicate that early fungi evolved digesting cell walls of algal ancestors of land plants.</title>
        <authorList>
            <person name="Chang Y."/>
            <person name="Wang S."/>
            <person name="Sekimoto S."/>
            <person name="Aerts A.L."/>
            <person name="Choi C."/>
            <person name="Clum A."/>
            <person name="LaButti K.M."/>
            <person name="Lindquist E.A."/>
            <person name="Yee Ngan C."/>
            <person name="Ohm R.A."/>
            <person name="Salamov A.A."/>
            <person name="Grigoriev I.V."/>
            <person name="Spatafora J.W."/>
            <person name="Berbee M.L."/>
        </authorList>
    </citation>
    <scope>NUCLEOTIDE SEQUENCE [LARGE SCALE GENOMIC DNA]</scope>
    <source>
        <strain evidence="5 6">JEL478</strain>
    </source>
</reference>
<evidence type="ECO:0000256" key="1">
    <source>
        <dbReference type="ARBA" id="ARBA00022574"/>
    </source>
</evidence>
<feature type="region of interest" description="Disordered" evidence="3">
    <location>
        <begin position="127"/>
        <end position="151"/>
    </location>
</feature>
<feature type="region of interest" description="Disordered" evidence="3">
    <location>
        <begin position="1"/>
        <end position="32"/>
    </location>
</feature>
<keyword evidence="2" id="KW-0677">Repeat</keyword>
<dbReference type="InterPro" id="IPR036322">
    <property type="entry name" value="WD40_repeat_dom_sf"/>
</dbReference>
<dbReference type="STRING" id="1344416.A0A139ANQ2"/>
<feature type="compositionally biased region" description="Low complexity" evidence="3">
    <location>
        <begin position="20"/>
        <end position="31"/>
    </location>
</feature>
<dbReference type="InterPro" id="IPR001810">
    <property type="entry name" value="F-box_dom"/>
</dbReference>
<feature type="compositionally biased region" description="Polar residues" evidence="3">
    <location>
        <begin position="129"/>
        <end position="147"/>
    </location>
</feature>
<evidence type="ECO:0000313" key="6">
    <source>
        <dbReference type="Proteomes" id="UP000070544"/>
    </source>
</evidence>
<organism evidence="5 6">
    <name type="scientific">Gonapodya prolifera (strain JEL478)</name>
    <name type="common">Monoblepharis prolifera</name>
    <dbReference type="NCBI Taxonomy" id="1344416"/>
    <lineage>
        <taxon>Eukaryota</taxon>
        <taxon>Fungi</taxon>
        <taxon>Fungi incertae sedis</taxon>
        <taxon>Chytridiomycota</taxon>
        <taxon>Chytridiomycota incertae sedis</taxon>
        <taxon>Monoblepharidomycetes</taxon>
        <taxon>Monoblepharidales</taxon>
        <taxon>Gonapodyaceae</taxon>
        <taxon>Gonapodya</taxon>
    </lineage>
</organism>
<evidence type="ECO:0000256" key="2">
    <source>
        <dbReference type="ARBA" id="ARBA00022737"/>
    </source>
</evidence>